<dbReference type="InterPro" id="IPR001173">
    <property type="entry name" value="Glyco_trans_2-like"/>
</dbReference>
<dbReference type="EMBL" id="BARV01007797">
    <property type="protein sequence ID" value="GAI12873.1"/>
    <property type="molecule type" value="Genomic_DNA"/>
</dbReference>
<evidence type="ECO:0000259" key="1">
    <source>
        <dbReference type="Pfam" id="PF00535"/>
    </source>
</evidence>
<protein>
    <recommendedName>
        <fullName evidence="1">Glycosyltransferase 2-like domain-containing protein</fullName>
    </recommendedName>
</protein>
<comment type="caution">
    <text evidence="2">The sequence shown here is derived from an EMBL/GenBank/DDBJ whole genome shotgun (WGS) entry which is preliminary data.</text>
</comment>
<dbReference type="SUPFAM" id="SSF53448">
    <property type="entry name" value="Nucleotide-diphospho-sugar transferases"/>
    <property type="match status" value="1"/>
</dbReference>
<name>X1L1N9_9ZZZZ</name>
<organism evidence="2">
    <name type="scientific">marine sediment metagenome</name>
    <dbReference type="NCBI Taxonomy" id="412755"/>
    <lineage>
        <taxon>unclassified sequences</taxon>
        <taxon>metagenomes</taxon>
        <taxon>ecological metagenomes</taxon>
    </lineage>
</organism>
<dbReference type="Pfam" id="PF00535">
    <property type="entry name" value="Glycos_transf_2"/>
    <property type="match status" value="1"/>
</dbReference>
<accession>X1L1N9</accession>
<dbReference type="PANTHER" id="PTHR43685">
    <property type="entry name" value="GLYCOSYLTRANSFERASE"/>
    <property type="match status" value="1"/>
</dbReference>
<dbReference type="AlphaFoldDB" id="X1L1N9"/>
<feature type="domain" description="Glycosyltransferase 2-like" evidence="1">
    <location>
        <begin position="5"/>
        <end position="47"/>
    </location>
</feature>
<proteinExistence type="predicted"/>
<reference evidence="2" key="1">
    <citation type="journal article" date="2014" name="Front. Microbiol.">
        <title>High frequency of phylogenetically diverse reductive dehalogenase-homologous genes in deep subseafloor sedimentary metagenomes.</title>
        <authorList>
            <person name="Kawai M."/>
            <person name="Futagami T."/>
            <person name="Toyoda A."/>
            <person name="Takaki Y."/>
            <person name="Nishi S."/>
            <person name="Hori S."/>
            <person name="Arai W."/>
            <person name="Tsubouchi T."/>
            <person name="Morono Y."/>
            <person name="Uchiyama I."/>
            <person name="Ito T."/>
            <person name="Fujiyama A."/>
            <person name="Inagaki F."/>
            <person name="Takami H."/>
        </authorList>
    </citation>
    <scope>NUCLEOTIDE SEQUENCE</scope>
    <source>
        <strain evidence="2">Expedition CK06-06</strain>
    </source>
</reference>
<dbReference type="PANTHER" id="PTHR43685:SF2">
    <property type="entry name" value="GLYCOSYLTRANSFERASE 2-LIKE DOMAIN-CONTAINING PROTEIN"/>
    <property type="match status" value="1"/>
</dbReference>
<dbReference type="InterPro" id="IPR029044">
    <property type="entry name" value="Nucleotide-diphossugar_trans"/>
</dbReference>
<dbReference type="Gene3D" id="3.90.550.10">
    <property type="entry name" value="Spore Coat Polysaccharide Biosynthesis Protein SpsA, Chain A"/>
    <property type="match status" value="1"/>
</dbReference>
<sequence length="48" mass="5368">MPRVSVVIPTYNQAHFVIEAIDSVLNQTFQDFEIIVVDDGSTDNTKEA</sequence>
<gene>
    <name evidence="2" type="ORF">S06H3_15821</name>
</gene>
<dbReference type="InterPro" id="IPR050834">
    <property type="entry name" value="Glycosyltransf_2"/>
</dbReference>
<feature type="non-terminal residue" evidence="2">
    <location>
        <position position="48"/>
    </location>
</feature>
<evidence type="ECO:0000313" key="2">
    <source>
        <dbReference type="EMBL" id="GAI12873.1"/>
    </source>
</evidence>